<evidence type="ECO:0000313" key="1">
    <source>
        <dbReference type="EMBL" id="KXB79435.1"/>
    </source>
</evidence>
<name>A0AB34WXC8_9ACTO</name>
<proteinExistence type="predicted"/>
<reference evidence="1 2" key="1">
    <citation type="submission" date="2016-01" db="EMBL/GenBank/DDBJ databases">
        <authorList>
            <person name="Mitreva M."/>
            <person name="Pepin K.H."/>
            <person name="Mihindukulasuriya K.A."/>
            <person name="Fulton R."/>
            <person name="Fronick C."/>
            <person name="O'Laughlin M."/>
            <person name="Miner T."/>
            <person name="Herter B."/>
            <person name="Rosa B.A."/>
            <person name="Cordes M."/>
            <person name="Tomlinson C."/>
            <person name="Wollam A."/>
            <person name="Palsikar V.B."/>
            <person name="Mardis E.R."/>
            <person name="Wilson R.K."/>
        </authorList>
    </citation>
    <scope>NUCLEOTIDE SEQUENCE [LARGE SCALE GENOMIC DNA]</scope>
    <source>
        <strain evidence="1 2">DNF00696</strain>
    </source>
</reference>
<protein>
    <submittedName>
        <fullName evidence="1">Uncharacterized protein</fullName>
    </submittedName>
</protein>
<dbReference type="Proteomes" id="UP000070572">
    <property type="component" value="Unassembled WGS sequence"/>
</dbReference>
<sequence>MRVARGRSFTGNACAALWMVLLSGYWCRIVKPVDVLVIFPTVIGKGSGIYYLASTVKPIDLAVAGIFVCR</sequence>
<comment type="caution">
    <text evidence="1">The sequence shown here is derived from an EMBL/GenBank/DDBJ whole genome shotgun (WGS) entry which is preliminary data.</text>
</comment>
<dbReference type="AlphaFoldDB" id="A0AB34WXC8"/>
<accession>A0AB34WXC8</accession>
<dbReference type="EMBL" id="LSDN01000027">
    <property type="protein sequence ID" value="KXB79435.1"/>
    <property type="molecule type" value="Genomic_DNA"/>
</dbReference>
<organism evidence="1 2">
    <name type="scientific">Varibaculum cambriense</name>
    <dbReference type="NCBI Taxonomy" id="184870"/>
    <lineage>
        <taxon>Bacteria</taxon>
        <taxon>Bacillati</taxon>
        <taxon>Actinomycetota</taxon>
        <taxon>Actinomycetes</taxon>
        <taxon>Actinomycetales</taxon>
        <taxon>Actinomycetaceae</taxon>
        <taxon>Varibaculum</taxon>
    </lineage>
</organism>
<evidence type="ECO:0000313" key="2">
    <source>
        <dbReference type="Proteomes" id="UP000070572"/>
    </source>
</evidence>
<gene>
    <name evidence="1" type="ORF">HMPREF1862_01808</name>
</gene>